<sequence length="53" mass="5889">MFQLYARRAAVPHNRPRPGRTPCPTRRSIGMDAMSIIIRPARNMSAKNPAGKA</sequence>
<feature type="region of interest" description="Disordered" evidence="1">
    <location>
        <begin position="1"/>
        <end position="31"/>
    </location>
</feature>
<evidence type="ECO:0000256" key="1">
    <source>
        <dbReference type="SAM" id="MobiDB-lite"/>
    </source>
</evidence>
<accession>A9H5Q8</accession>
<evidence type="ECO:0000313" key="3">
    <source>
        <dbReference type="Proteomes" id="UP000001176"/>
    </source>
</evidence>
<evidence type="ECO:0000313" key="2">
    <source>
        <dbReference type="EMBL" id="CAP54364.1"/>
    </source>
</evidence>
<protein>
    <submittedName>
        <fullName evidence="2">Uncharacterized protein</fullName>
    </submittedName>
</protein>
<proteinExistence type="predicted"/>
<organism evidence="2 3">
    <name type="scientific">Gluconacetobacter diazotrophicus (strain ATCC 49037 / DSM 5601 / CCUG 37298 / CIP 103539 / LMG 7603 / PAl5)</name>
    <dbReference type="NCBI Taxonomy" id="272568"/>
    <lineage>
        <taxon>Bacteria</taxon>
        <taxon>Pseudomonadati</taxon>
        <taxon>Pseudomonadota</taxon>
        <taxon>Alphaproteobacteria</taxon>
        <taxon>Acetobacterales</taxon>
        <taxon>Acetobacteraceae</taxon>
        <taxon>Gluconacetobacter</taxon>
    </lineage>
</organism>
<dbReference type="EMBL" id="AM889285">
    <property type="protein sequence ID" value="CAP54364.1"/>
    <property type="molecule type" value="Genomic_DNA"/>
</dbReference>
<dbReference type="KEGG" id="gdi:GDI0421"/>
<gene>
    <name evidence="2" type="ordered locus">GDI0421</name>
</gene>
<reference evidence="2 3" key="1">
    <citation type="journal article" date="2009" name="BMC Genomics">
        <title>Complete genome sequence of the sugarcane nitrogen-fixing endophyte Gluconacetobacter diazotrophicus Pal5.</title>
        <authorList>
            <person name="Bertalan M."/>
            <person name="Albano R."/>
            <person name="Padua V."/>
            <person name="Rouws L."/>
            <person name="Rojas C."/>
            <person name="Hemerly A."/>
            <person name="Teixeira K."/>
            <person name="Schwab S."/>
            <person name="Araujo J."/>
            <person name="Oliveira A."/>
            <person name="Franca L."/>
            <person name="Magalhaes V."/>
            <person name="Alqueres S."/>
            <person name="Cardoso A."/>
            <person name="Almeida W."/>
            <person name="Loureiro M.M."/>
            <person name="Nogueira E."/>
            <person name="Cidade D."/>
            <person name="Oliveira D."/>
            <person name="Simao T."/>
            <person name="Macedo J."/>
            <person name="Valadao A."/>
            <person name="Dreschsel M."/>
            <person name="Freitas F."/>
            <person name="Vidal M."/>
            <person name="Guedes H."/>
            <person name="Rodrigues E."/>
            <person name="Meneses C."/>
            <person name="Brioso P."/>
            <person name="Pozzer L."/>
            <person name="Figueiredo D."/>
            <person name="Montano H."/>
            <person name="Junior J."/>
            <person name="Filho G."/>
            <person name="Flores V."/>
            <person name="Ferreira B."/>
            <person name="Branco A."/>
            <person name="Gonzalez P."/>
            <person name="Guillobel H."/>
            <person name="Lemos M."/>
            <person name="Seibel L."/>
            <person name="Macedo J."/>
            <person name="Alves-Ferreira M."/>
            <person name="Sachetto-Martins G."/>
            <person name="Coelho A."/>
            <person name="Santos E."/>
            <person name="Amaral G."/>
            <person name="Neves A."/>
            <person name="Pacheco A.B."/>
            <person name="Carvalho D."/>
            <person name="Lery L."/>
            <person name="Bisch P."/>
            <person name="Rossle S.C."/>
            <person name="Urmenyi T."/>
            <person name="Kruger W.V."/>
            <person name="Martins O."/>
            <person name="Baldani J.I."/>
            <person name="Ferreira P.C."/>
        </authorList>
    </citation>
    <scope>NUCLEOTIDE SEQUENCE [LARGE SCALE GENOMIC DNA]</scope>
    <source>
        <strain evidence="3">ATCC 49037 / DSM 5601 / CCUG 37298 / CIP 103539 / LMG 7603 / PAl5</strain>
    </source>
</reference>
<keyword evidence="3" id="KW-1185">Reference proteome</keyword>
<name>A9H5Q8_GLUDA</name>
<dbReference type="Proteomes" id="UP000001176">
    <property type="component" value="Chromosome"/>
</dbReference>
<dbReference type="AlphaFoldDB" id="A9H5Q8"/>